<dbReference type="GO" id="GO:0005634">
    <property type="term" value="C:nucleus"/>
    <property type="evidence" value="ECO:0007669"/>
    <property type="project" value="TreeGrafter"/>
</dbReference>
<name>A0A8T0CEJ0_CORYI</name>
<accession>A0A8T0CEJ0</accession>
<dbReference type="AlphaFoldDB" id="A0A8T0CEJ0"/>
<keyword evidence="3" id="KW-1185">Reference proteome</keyword>
<dbReference type="InterPro" id="IPR032704">
    <property type="entry name" value="Cms1"/>
</dbReference>
<feature type="region of interest" description="Disordered" evidence="1">
    <location>
        <begin position="1"/>
        <end position="63"/>
    </location>
</feature>
<reference evidence="2" key="1">
    <citation type="submission" date="2020-05" db="EMBL/GenBank/DDBJ databases">
        <title>WGS assembly of Corymbia citriodora subspecies variegata.</title>
        <authorList>
            <person name="Barry K."/>
            <person name="Hundley H."/>
            <person name="Shu S."/>
            <person name="Jenkins J."/>
            <person name="Grimwood J."/>
            <person name="Baten A."/>
        </authorList>
    </citation>
    <scope>NUCLEOTIDE SEQUENCE</scope>
    <source>
        <strain evidence="2">CV2-018</strain>
    </source>
</reference>
<dbReference type="GO" id="GO:0030686">
    <property type="term" value="C:90S preribosome"/>
    <property type="evidence" value="ECO:0007669"/>
    <property type="project" value="TreeGrafter"/>
</dbReference>
<sequence>MTTTTAKPSDGLQQGQKKRSRDASSLSSKPQERQRKKQKSISEIPTEQKQDQPAKTAELSDINPAWAKLAPTSTAARFTERLAKTHTSLSTIELDDLDLPVQSIQDTSSFAPQRTLPSLPEFLEQNTPNGSVELKESSSEQGCPHTLILSLSAIRSMHVKRAVDKYGTSESKIAKLFSKHIKYDEAVSYLEKTRVGIGVGTAGRIEELIVGKDGKKGVLKLEALKRVILDVSYLDEKKRGLIEDIPAFKALVTLLNVEELKLRFAKGETKILFF</sequence>
<organism evidence="2 3">
    <name type="scientific">Corymbia citriodora subsp. variegata</name>
    <dbReference type="NCBI Taxonomy" id="360336"/>
    <lineage>
        <taxon>Eukaryota</taxon>
        <taxon>Viridiplantae</taxon>
        <taxon>Streptophyta</taxon>
        <taxon>Embryophyta</taxon>
        <taxon>Tracheophyta</taxon>
        <taxon>Spermatophyta</taxon>
        <taxon>Magnoliopsida</taxon>
        <taxon>eudicotyledons</taxon>
        <taxon>Gunneridae</taxon>
        <taxon>Pentapetalae</taxon>
        <taxon>rosids</taxon>
        <taxon>malvids</taxon>
        <taxon>Myrtales</taxon>
        <taxon>Myrtaceae</taxon>
        <taxon>Myrtoideae</taxon>
        <taxon>Eucalypteae</taxon>
        <taxon>Corymbia</taxon>
    </lineage>
</organism>
<dbReference type="Gramene" id="rna-gnl|WGS:JABURB|Cocit.L0645.1">
    <property type="protein sequence ID" value="cds-KAF7845791.1"/>
    <property type="gene ID" value="gene-BT93_L0645"/>
</dbReference>
<evidence type="ECO:0000313" key="3">
    <source>
        <dbReference type="Proteomes" id="UP000806378"/>
    </source>
</evidence>
<dbReference type="PANTHER" id="PTHR24030:SF0">
    <property type="entry name" value="PROTEIN CMSS1"/>
    <property type="match status" value="1"/>
</dbReference>
<protein>
    <submittedName>
        <fullName evidence="2">Uncharacterized protein</fullName>
    </submittedName>
</protein>
<dbReference type="Pfam" id="PF14617">
    <property type="entry name" value="CMS1"/>
    <property type="match status" value="1"/>
</dbReference>
<dbReference type="OrthoDB" id="1929311at2759"/>
<gene>
    <name evidence="2" type="ORF">BT93_L0645</name>
</gene>
<feature type="compositionally biased region" description="Polar residues" evidence="1">
    <location>
        <begin position="1"/>
        <end position="15"/>
    </location>
</feature>
<evidence type="ECO:0000256" key="1">
    <source>
        <dbReference type="SAM" id="MobiDB-lite"/>
    </source>
</evidence>
<dbReference type="PANTHER" id="PTHR24030">
    <property type="entry name" value="PROTEIN CMSS1"/>
    <property type="match status" value="1"/>
</dbReference>
<dbReference type="Proteomes" id="UP000806378">
    <property type="component" value="Unassembled WGS sequence"/>
</dbReference>
<dbReference type="EMBL" id="MU100358">
    <property type="protein sequence ID" value="KAF7845791.1"/>
    <property type="molecule type" value="Genomic_DNA"/>
</dbReference>
<evidence type="ECO:0000313" key="2">
    <source>
        <dbReference type="EMBL" id="KAF7845791.1"/>
    </source>
</evidence>
<comment type="caution">
    <text evidence="2">The sequence shown here is derived from an EMBL/GenBank/DDBJ whole genome shotgun (WGS) entry which is preliminary data.</text>
</comment>
<proteinExistence type="predicted"/>